<organism evidence="3 4">
    <name type="scientific">Dacryopinax primogenitus (strain DJM 731)</name>
    <name type="common">Brown rot fungus</name>
    <dbReference type="NCBI Taxonomy" id="1858805"/>
    <lineage>
        <taxon>Eukaryota</taxon>
        <taxon>Fungi</taxon>
        <taxon>Dikarya</taxon>
        <taxon>Basidiomycota</taxon>
        <taxon>Agaricomycotina</taxon>
        <taxon>Dacrymycetes</taxon>
        <taxon>Dacrymycetales</taxon>
        <taxon>Dacrymycetaceae</taxon>
        <taxon>Dacryopinax</taxon>
    </lineage>
</organism>
<evidence type="ECO:0000313" key="3">
    <source>
        <dbReference type="EMBL" id="EJT99087.1"/>
    </source>
</evidence>
<accession>M5G5Q0</accession>
<evidence type="ECO:0000313" key="4">
    <source>
        <dbReference type="Proteomes" id="UP000030653"/>
    </source>
</evidence>
<protein>
    <submittedName>
        <fullName evidence="3">Uncharacterized protein</fullName>
    </submittedName>
</protein>
<keyword evidence="4" id="KW-1185">Reference proteome</keyword>
<feature type="region of interest" description="Disordered" evidence="1">
    <location>
        <begin position="195"/>
        <end position="247"/>
    </location>
</feature>
<feature type="signal peptide" evidence="2">
    <location>
        <begin position="1"/>
        <end position="18"/>
    </location>
</feature>
<feature type="compositionally biased region" description="Low complexity" evidence="1">
    <location>
        <begin position="202"/>
        <end position="214"/>
    </location>
</feature>
<dbReference type="GeneID" id="63688635"/>
<dbReference type="AlphaFoldDB" id="M5G5Q0"/>
<dbReference type="RefSeq" id="XP_040625985.1">
    <property type="nucleotide sequence ID" value="XM_040773573.1"/>
</dbReference>
<evidence type="ECO:0000256" key="1">
    <source>
        <dbReference type="SAM" id="MobiDB-lite"/>
    </source>
</evidence>
<sequence length="315" mass="34235">MQITNAIVLAVLTAGIIAAPLTHYPGDNRVVDPYMAQPEEGMGNGAQDNSSQLHCECEHDLKESPSNPTTSAHLPLSFGVLRDMLMAEKVVDVFGEEMGTSFLQGLHAGQMAGSTQLDFDRPHHIELVMFEQYPHHRFRHHRHHSRFGRLGYFGHHHDRRERLLRLIRAHSFSEPSLSEETATAIPPWDEAATVHTSEDEAAAGQNPANAAVDAPRGNPAAETAVSLAPRDNTEAPTTQPVAPPPYTPVAPPPYTLVAPPPYTRVAPPPYTRVAPPAFTAPRSSPRLVYGPSHGVPSHDPQHQTSAHQTSASSLP</sequence>
<evidence type="ECO:0000256" key="2">
    <source>
        <dbReference type="SAM" id="SignalP"/>
    </source>
</evidence>
<dbReference type="EMBL" id="JH795871">
    <property type="protein sequence ID" value="EJT99087.1"/>
    <property type="molecule type" value="Genomic_DNA"/>
</dbReference>
<proteinExistence type="predicted"/>
<dbReference type="HOGENOM" id="CLU_882840_0_0_1"/>
<reference evidence="3 4" key="1">
    <citation type="journal article" date="2012" name="Science">
        <title>The Paleozoic origin of enzymatic lignin decomposition reconstructed from 31 fungal genomes.</title>
        <authorList>
            <person name="Floudas D."/>
            <person name="Binder M."/>
            <person name="Riley R."/>
            <person name="Barry K."/>
            <person name="Blanchette R.A."/>
            <person name="Henrissat B."/>
            <person name="Martinez A.T."/>
            <person name="Otillar R."/>
            <person name="Spatafora J.W."/>
            <person name="Yadav J.S."/>
            <person name="Aerts A."/>
            <person name="Benoit I."/>
            <person name="Boyd A."/>
            <person name="Carlson A."/>
            <person name="Copeland A."/>
            <person name="Coutinho P.M."/>
            <person name="de Vries R.P."/>
            <person name="Ferreira P."/>
            <person name="Findley K."/>
            <person name="Foster B."/>
            <person name="Gaskell J."/>
            <person name="Glotzer D."/>
            <person name="Gorecki P."/>
            <person name="Heitman J."/>
            <person name="Hesse C."/>
            <person name="Hori C."/>
            <person name="Igarashi K."/>
            <person name="Jurgens J.A."/>
            <person name="Kallen N."/>
            <person name="Kersten P."/>
            <person name="Kohler A."/>
            <person name="Kuees U."/>
            <person name="Kumar T.K.A."/>
            <person name="Kuo A."/>
            <person name="LaButti K."/>
            <person name="Larrondo L.F."/>
            <person name="Lindquist E."/>
            <person name="Ling A."/>
            <person name="Lombard V."/>
            <person name="Lucas S."/>
            <person name="Lundell T."/>
            <person name="Martin R."/>
            <person name="McLaughlin D.J."/>
            <person name="Morgenstern I."/>
            <person name="Morin E."/>
            <person name="Murat C."/>
            <person name="Nagy L.G."/>
            <person name="Nolan M."/>
            <person name="Ohm R.A."/>
            <person name="Patyshakuliyeva A."/>
            <person name="Rokas A."/>
            <person name="Ruiz-Duenas F.J."/>
            <person name="Sabat G."/>
            <person name="Salamov A."/>
            <person name="Samejima M."/>
            <person name="Schmutz J."/>
            <person name="Slot J.C."/>
            <person name="St John F."/>
            <person name="Stenlid J."/>
            <person name="Sun H."/>
            <person name="Sun S."/>
            <person name="Syed K."/>
            <person name="Tsang A."/>
            <person name="Wiebenga A."/>
            <person name="Young D."/>
            <person name="Pisabarro A."/>
            <person name="Eastwood D.C."/>
            <person name="Martin F."/>
            <person name="Cullen D."/>
            <person name="Grigoriev I.V."/>
            <person name="Hibbett D.S."/>
        </authorList>
    </citation>
    <scope>NUCLEOTIDE SEQUENCE [LARGE SCALE GENOMIC DNA]</scope>
    <source>
        <strain evidence="3 4">DJM-731 SS1</strain>
    </source>
</reference>
<gene>
    <name evidence="3" type="ORF">DACRYDRAFT_24155</name>
</gene>
<keyword evidence="2" id="KW-0732">Signal</keyword>
<feature type="chain" id="PRO_5004067494" evidence="2">
    <location>
        <begin position="19"/>
        <end position="315"/>
    </location>
</feature>
<name>M5G5Q0_DACPD</name>
<feature type="compositionally biased region" description="Polar residues" evidence="1">
    <location>
        <begin position="302"/>
        <end position="315"/>
    </location>
</feature>
<feature type="region of interest" description="Disordered" evidence="1">
    <location>
        <begin position="267"/>
        <end position="315"/>
    </location>
</feature>
<dbReference type="Proteomes" id="UP000030653">
    <property type="component" value="Unassembled WGS sequence"/>
</dbReference>